<dbReference type="Proteomes" id="UP000265000">
    <property type="component" value="Unplaced"/>
</dbReference>
<dbReference type="PANTHER" id="PTHR45869">
    <property type="entry name" value="C-REACTIVE PROTEIN-RELATED"/>
    <property type="match status" value="1"/>
</dbReference>
<evidence type="ECO:0000256" key="2">
    <source>
        <dbReference type="ARBA" id="ARBA00004613"/>
    </source>
</evidence>
<comment type="subcellular location">
    <subcellularLocation>
        <location evidence="2">Secreted</location>
    </subcellularLocation>
</comment>
<feature type="domain" description="Pentraxin (PTX)" evidence="11">
    <location>
        <begin position="98"/>
        <end position="292"/>
    </location>
</feature>
<organism evidence="12 13">
    <name type="scientific">Fundulus heteroclitus</name>
    <name type="common">Killifish</name>
    <name type="synonym">Mummichog</name>
    <dbReference type="NCBI Taxonomy" id="8078"/>
    <lineage>
        <taxon>Eukaryota</taxon>
        <taxon>Metazoa</taxon>
        <taxon>Chordata</taxon>
        <taxon>Craniata</taxon>
        <taxon>Vertebrata</taxon>
        <taxon>Euteleostomi</taxon>
        <taxon>Actinopterygii</taxon>
        <taxon>Neopterygii</taxon>
        <taxon>Teleostei</taxon>
        <taxon>Neoteleostei</taxon>
        <taxon>Acanthomorphata</taxon>
        <taxon>Ovalentaria</taxon>
        <taxon>Atherinomorphae</taxon>
        <taxon>Cyprinodontiformes</taxon>
        <taxon>Fundulidae</taxon>
        <taxon>Fundulus</taxon>
    </lineage>
</organism>
<dbReference type="STRING" id="8078.ENSFHEP00000032888"/>
<evidence type="ECO:0000256" key="4">
    <source>
        <dbReference type="ARBA" id="ARBA00022723"/>
    </source>
</evidence>
<dbReference type="GO" id="GO:0046872">
    <property type="term" value="F:metal ion binding"/>
    <property type="evidence" value="ECO:0007669"/>
    <property type="project" value="UniProtKB-KW"/>
</dbReference>
<keyword evidence="4" id="KW-0479">Metal-binding</keyword>
<dbReference type="Ensembl" id="ENSFHET00000026725.1">
    <property type="protein sequence ID" value="ENSFHEP00000032888.1"/>
    <property type="gene ID" value="ENSFHEG00000019650.1"/>
</dbReference>
<keyword evidence="3" id="KW-0964">Secreted</keyword>
<evidence type="ECO:0000256" key="5">
    <source>
        <dbReference type="ARBA" id="ARBA00022729"/>
    </source>
</evidence>
<feature type="signal peptide" evidence="10">
    <location>
        <begin position="1"/>
        <end position="21"/>
    </location>
</feature>
<comment type="similarity">
    <text evidence="8">Belongs to the pentraxin family.</text>
</comment>
<reference evidence="12" key="1">
    <citation type="submission" date="2025-08" db="UniProtKB">
        <authorList>
            <consortium name="Ensembl"/>
        </authorList>
    </citation>
    <scope>IDENTIFICATION</scope>
</reference>
<dbReference type="SMART" id="SM00159">
    <property type="entry name" value="PTX"/>
    <property type="match status" value="1"/>
</dbReference>
<dbReference type="InterPro" id="IPR051005">
    <property type="entry name" value="Pentraxin_domain"/>
</dbReference>
<dbReference type="Gene3D" id="2.60.120.200">
    <property type="match status" value="1"/>
</dbReference>
<feature type="compositionally biased region" description="Low complexity" evidence="9">
    <location>
        <begin position="101"/>
        <end position="111"/>
    </location>
</feature>
<protein>
    <submittedName>
        <fullName evidence="12">Uncharacterized LOC105938237</fullName>
    </submittedName>
</protein>
<evidence type="ECO:0000313" key="12">
    <source>
        <dbReference type="Ensembl" id="ENSFHEP00000032888.1"/>
    </source>
</evidence>
<dbReference type="InterPro" id="IPR001759">
    <property type="entry name" value="PTX_dom"/>
</dbReference>
<evidence type="ECO:0000256" key="6">
    <source>
        <dbReference type="ARBA" id="ARBA00022837"/>
    </source>
</evidence>
<dbReference type="PANTHER" id="PTHR45869:SF7">
    <property type="entry name" value="C-REACTIVE PROTEIN"/>
    <property type="match status" value="1"/>
</dbReference>
<dbReference type="GO" id="GO:0005576">
    <property type="term" value="C:extracellular region"/>
    <property type="evidence" value="ECO:0007669"/>
    <property type="project" value="UniProtKB-SubCell"/>
</dbReference>
<dbReference type="InterPro" id="IPR013320">
    <property type="entry name" value="ConA-like_dom_sf"/>
</dbReference>
<comment type="cofactor">
    <cofactor evidence="1">
        <name>Ca(2+)</name>
        <dbReference type="ChEBI" id="CHEBI:29108"/>
    </cofactor>
</comment>
<evidence type="ECO:0000259" key="11">
    <source>
        <dbReference type="SMART" id="SM00159"/>
    </source>
</evidence>
<evidence type="ECO:0000256" key="1">
    <source>
        <dbReference type="ARBA" id="ARBA00001913"/>
    </source>
</evidence>
<evidence type="ECO:0000256" key="7">
    <source>
        <dbReference type="ARBA" id="ARBA00023157"/>
    </source>
</evidence>
<sequence length="329" mass="37259">MKLLFFCTVMVLTTTKGPLHAWPDPTRGGSGVNLNGKMFTLGGYNGGLVIYSPYQPSPWATPTSDPTSSYTSGYYSTSTPSYTETNTGNTETSAPFTATKAWTPKHTTPKPTTRHHTPSWTTGPPTRGFSVCLRYITDSQGGSIFTLSPSSSRIRLDVNGIAYMLSTNGYNNVYFTPNVRFWSGLQPTMWTSVCITVDNVKGVAQIFRDSTMSIRKLLDNYNTWSGEPVIDFSGFEGQVTDVQMWDYPLRYKEVFYYMSSGYYGQYMGSVLNWSYISYSLRGKTLLEDRYEQQLKQLTRRRGHHLKGEENTRKLFHVEEESKGRKSFDF</sequence>
<keyword evidence="13" id="KW-1185">Reference proteome</keyword>
<feature type="region of interest" description="Disordered" evidence="9">
    <location>
        <begin position="101"/>
        <end position="123"/>
    </location>
</feature>
<dbReference type="GeneTree" id="ENSGT00530000066252"/>
<dbReference type="Pfam" id="PF00354">
    <property type="entry name" value="Pentaxin"/>
    <property type="match status" value="1"/>
</dbReference>
<keyword evidence="7" id="KW-1015">Disulfide bond</keyword>
<feature type="chain" id="PRO_5018628500" evidence="10">
    <location>
        <begin position="22"/>
        <end position="329"/>
    </location>
</feature>
<evidence type="ECO:0000256" key="3">
    <source>
        <dbReference type="ARBA" id="ARBA00022525"/>
    </source>
</evidence>
<dbReference type="OrthoDB" id="8446161at2759"/>
<accession>A0A3Q2QXL2</accession>
<keyword evidence="6" id="KW-0106">Calcium</keyword>
<evidence type="ECO:0000256" key="10">
    <source>
        <dbReference type="SAM" id="SignalP"/>
    </source>
</evidence>
<evidence type="ECO:0000313" key="13">
    <source>
        <dbReference type="Proteomes" id="UP000265000"/>
    </source>
</evidence>
<keyword evidence="5 10" id="KW-0732">Signal</keyword>
<proteinExistence type="inferred from homology"/>
<evidence type="ECO:0000256" key="9">
    <source>
        <dbReference type="SAM" id="MobiDB-lite"/>
    </source>
</evidence>
<evidence type="ECO:0000256" key="8">
    <source>
        <dbReference type="ARBA" id="ARBA00038102"/>
    </source>
</evidence>
<reference evidence="12" key="2">
    <citation type="submission" date="2025-09" db="UniProtKB">
        <authorList>
            <consortium name="Ensembl"/>
        </authorList>
    </citation>
    <scope>IDENTIFICATION</scope>
</reference>
<dbReference type="GeneID" id="105938237"/>
<dbReference type="SUPFAM" id="SSF49899">
    <property type="entry name" value="Concanavalin A-like lectins/glucanases"/>
    <property type="match status" value="1"/>
</dbReference>
<name>A0A3Q2QXL2_FUNHE</name>
<dbReference type="AlphaFoldDB" id="A0A3Q2QXL2"/>